<dbReference type="GO" id="GO:0009234">
    <property type="term" value="P:menaquinone biosynthetic process"/>
    <property type="evidence" value="ECO:0007669"/>
    <property type="project" value="UniProtKB-UniRule"/>
</dbReference>
<keyword evidence="1 4" id="KW-0489">Methyltransferase</keyword>
<feature type="binding site" evidence="4">
    <location>
        <begin position="105"/>
        <end position="106"/>
    </location>
    <ligand>
        <name>S-adenosyl-L-methionine</name>
        <dbReference type="ChEBI" id="CHEBI:59789"/>
    </ligand>
</feature>
<dbReference type="UniPathway" id="UPA00079">
    <property type="reaction ID" value="UER00169"/>
</dbReference>
<dbReference type="PROSITE" id="PS01184">
    <property type="entry name" value="UBIE_2"/>
    <property type="match status" value="1"/>
</dbReference>
<comment type="pathway">
    <text evidence="4">Quinol/quinone metabolism; menaquinone biosynthesis; menaquinol from 1,4-dihydroxy-2-naphthoate: step 2/2.</text>
</comment>
<dbReference type="NCBIfam" id="NF001244">
    <property type="entry name" value="PRK00216.1-5"/>
    <property type="match status" value="1"/>
</dbReference>
<comment type="caution">
    <text evidence="5">The sequence shown here is derived from an EMBL/GenBank/DDBJ whole genome shotgun (WGS) entry which is preliminary data.</text>
</comment>
<dbReference type="NCBIfam" id="TIGR01934">
    <property type="entry name" value="MenG_MenH_UbiE"/>
    <property type="match status" value="1"/>
</dbReference>
<dbReference type="SUPFAM" id="SSF53335">
    <property type="entry name" value="S-adenosyl-L-methionine-dependent methyltransferases"/>
    <property type="match status" value="1"/>
</dbReference>
<feature type="binding site" evidence="4">
    <location>
        <position position="58"/>
    </location>
    <ligand>
        <name>S-adenosyl-L-methionine</name>
        <dbReference type="ChEBI" id="CHEBI:59789"/>
    </ligand>
</feature>
<dbReference type="PROSITE" id="PS01183">
    <property type="entry name" value="UBIE_1"/>
    <property type="match status" value="1"/>
</dbReference>
<evidence type="ECO:0000256" key="2">
    <source>
        <dbReference type="ARBA" id="ARBA00022679"/>
    </source>
</evidence>
<evidence type="ECO:0000256" key="3">
    <source>
        <dbReference type="ARBA" id="ARBA00022691"/>
    </source>
</evidence>
<keyword evidence="4" id="KW-0474">Menaquinone biosynthesis</keyword>
<dbReference type="InterPro" id="IPR029063">
    <property type="entry name" value="SAM-dependent_MTases_sf"/>
</dbReference>
<comment type="similarity">
    <text evidence="4">Belongs to the class I-like SAM-binding methyltransferase superfamily. MenG/UbiE family.</text>
</comment>
<dbReference type="HAMAP" id="MF_01813">
    <property type="entry name" value="MenG_UbiE_methyltr"/>
    <property type="match status" value="1"/>
</dbReference>
<reference evidence="5" key="1">
    <citation type="submission" date="2016-03" db="EMBL/GenBank/DDBJ databases">
        <authorList>
            <person name="Borrel G."/>
            <person name="Mccann A."/>
            <person name="O'Toole P.W."/>
        </authorList>
    </citation>
    <scope>NUCLEOTIDE SEQUENCE</scope>
    <source>
        <strain evidence="5">183</strain>
    </source>
</reference>
<dbReference type="NCBIfam" id="NF001243">
    <property type="entry name" value="PRK00216.1-4"/>
    <property type="match status" value="1"/>
</dbReference>
<dbReference type="EMBL" id="LVVT01000001">
    <property type="protein sequence ID" value="TQS84518.1"/>
    <property type="molecule type" value="Genomic_DNA"/>
</dbReference>
<dbReference type="Proteomes" id="UP000752814">
    <property type="component" value="Unassembled WGS sequence"/>
</dbReference>
<name>A0A8J8PHL1_9ARCH</name>
<dbReference type="PANTHER" id="PTHR43591">
    <property type="entry name" value="METHYLTRANSFERASE"/>
    <property type="match status" value="1"/>
</dbReference>
<dbReference type="EC" id="2.1.1.163" evidence="4"/>
<sequence>MMKDDKEEKVQGVFQRISGNYDIMNDIISIGLHRGWKDSLADEISQRGKCILDVCCGTGDLTVMLSKKDSSNEVTGLDFSQNMLSVAKERVSKNEIKNVELIQGNAMDLPFEDNRFDCAVISFGLRNVADYSKVISEMTRVIKKGGWVYCLEASYPDSKYIKPFFRLYFRYIMPRLAGLITGKQKEYEWLNESTELFLKKDELADLFKECGLANVSYKTYLLGSAALHKGQK</sequence>
<dbReference type="PANTHER" id="PTHR43591:SF24">
    <property type="entry name" value="2-METHOXY-6-POLYPRENYL-1,4-BENZOQUINOL METHYLASE, MITOCHONDRIAL"/>
    <property type="match status" value="1"/>
</dbReference>
<dbReference type="PROSITE" id="PS51608">
    <property type="entry name" value="SAM_MT_UBIE"/>
    <property type="match status" value="1"/>
</dbReference>
<dbReference type="InterPro" id="IPR023576">
    <property type="entry name" value="UbiE/COQ5_MeTrFase_CS"/>
</dbReference>
<dbReference type="Gene3D" id="3.40.50.150">
    <property type="entry name" value="Vaccinia Virus protein VP39"/>
    <property type="match status" value="1"/>
</dbReference>
<protein>
    <recommendedName>
        <fullName evidence="4">Demethylmenaquinone methyltransferase</fullName>
        <ecNumber evidence="4">2.1.1.163</ecNumber>
    </recommendedName>
</protein>
<proteinExistence type="inferred from homology"/>
<dbReference type="GO" id="GO:0032259">
    <property type="term" value="P:methylation"/>
    <property type="evidence" value="ECO:0007669"/>
    <property type="project" value="UniProtKB-KW"/>
</dbReference>
<organism evidence="5 6">
    <name type="scientific">Candidatus Methanomassiliicoccus intestinalis</name>
    <dbReference type="NCBI Taxonomy" id="1406512"/>
    <lineage>
        <taxon>Archaea</taxon>
        <taxon>Methanobacteriati</taxon>
        <taxon>Thermoplasmatota</taxon>
        <taxon>Thermoplasmata</taxon>
        <taxon>Methanomassiliicoccales</taxon>
        <taxon>Methanomassiliicoccaceae</taxon>
        <taxon>Methanomassiliicoccus</taxon>
    </lineage>
</organism>
<dbReference type="AlphaFoldDB" id="A0A8J8PHL1"/>
<feature type="binding site" evidence="4">
    <location>
        <position position="122"/>
    </location>
    <ligand>
        <name>S-adenosyl-L-methionine</name>
        <dbReference type="ChEBI" id="CHEBI:59789"/>
    </ligand>
</feature>
<keyword evidence="2 4" id="KW-0808">Transferase</keyword>
<evidence type="ECO:0000256" key="1">
    <source>
        <dbReference type="ARBA" id="ARBA00022603"/>
    </source>
</evidence>
<dbReference type="CDD" id="cd02440">
    <property type="entry name" value="AdoMet_MTases"/>
    <property type="match status" value="1"/>
</dbReference>
<feature type="binding site" evidence="4">
    <location>
        <position position="78"/>
    </location>
    <ligand>
        <name>S-adenosyl-L-methionine</name>
        <dbReference type="ChEBI" id="CHEBI:59789"/>
    </ligand>
</feature>
<comment type="catalytic activity">
    <reaction evidence="4">
        <text>a 2-demethylmenaquinol + S-adenosyl-L-methionine = a menaquinol + S-adenosyl-L-homocysteine + H(+)</text>
        <dbReference type="Rhea" id="RHEA:42640"/>
        <dbReference type="Rhea" id="RHEA-COMP:9539"/>
        <dbReference type="Rhea" id="RHEA-COMP:9563"/>
        <dbReference type="ChEBI" id="CHEBI:15378"/>
        <dbReference type="ChEBI" id="CHEBI:18151"/>
        <dbReference type="ChEBI" id="CHEBI:55437"/>
        <dbReference type="ChEBI" id="CHEBI:57856"/>
        <dbReference type="ChEBI" id="CHEBI:59789"/>
        <dbReference type="EC" id="2.1.1.163"/>
    </reaction>
</comment>
<dbReference type="InterPro" id="IPR004033">
    <property type="entry name" value="UbiE/COQ5_MeTrFase"/>
</dbReference>
<keyword evidence="3 4" id="KW-0949">S-adenosyl-L-methionine</keyword>
<gene>
    <name evidence="4" type="primary">menG</name>
    <name evidence="5" type="ORF">A3207_00285</name>
</gene>
<accession>A0A8J8PHL1</accession>
<evidence type="ECO:0000313" key="5">
    <source>
        <dbReference type="EMBL" id="TQS84518.1"/>
    </source>
</evidence>
<evidence type="ECO:0000313" key="6">
    <source>
        <dbReference type="Proteomes" id="UP000752814"/>
    </source>
</evidence>
<dbReference type="Pfam" id="PF01209">
    <property type="entry name" value="Ubie_methyltran"/>
    <property type="match status" value="1"/>
</dbReference>
<comment type="function">
    <text evidence="4">Methyltransferase required for the conversion of demethylmenaquinol (DMKH2) to menaquinol (MKH2).</text>
</comment>
<evidence type="ECO:0000256" key="4">
    <source>
        <dbReference type="HAMAP-Rule" id="MF_01813"/>
    </source>
</evidence>
<dbReference type="GO" id="GO:0043770">
    <property type="term" value="F:demethylmenaquinone methyltransferase activity"/>
    <property type="evidence" value="ECO:0007669"/>
    <property type="project" value="UniProtKB-UniRule"/>
</dbReference>